<organism evidence="1 2">
    <name type="scientific">Lactobacillus intestinalis</name>
    <dbReference type="NCBI Taxonomy" id="151781"/>
    <lineage>
        <taxon>Bacteria</taxon>
        <taxon>Bacillati</taxon>
        <taxon>Bacillota</taxon>
        <taxon>Bacilli</taxon>
        <taxon>Lactobacillales</taxon>
        <taxon>Lactobacillaceae</taxon>
        <taxon>Lactobacillus</taxon>
    </lineage>
</organism>
<gene>
    <name evidence="1" type="ORF">E5351_00325</name>
</gene>
<sequence length="138" mass="16208">MEDIIQRIVDKLAEIFPETTIYTENQTSGFDVPSFYIIKTLTQSKNRFFDIQDRTVSYQIVYFANPEAPNADLNRVEELLLDNFTRLDEYSTVRNRDINTDPKEETLTMQFDLLLNMYKVDHTPMQRSLDINGGIKEN</sequence>
<dbReference type="InterPro" id="IPR049254">
    <property type="entry name" value="Phage_tail_terminator"/>
</dbReference>
<dbReference type="EMBL" id="SRYV01000001">
    <property type="protein sequence ID" value="TGY17590.1"/>
    <property type="molecule type" value="Genomic_DNA"/>
</dbReference>
<dbReference type="Proteomes" id="UP000309117">
    <property type="component" value="Unassembled WGS sequence"/>
</dbReference>
<protein>
    <submittedName>
        <fullName evidence="1">Uncharacterized protein</fullName>
    </submittedName>
</protein>
<evidence type="ECO:0000313" key="1">
    <source>
        <dbReference type="EMBL" id="TGY17590.1"/>
    </source>
</evidence>
<reference evidence="1 2" key="1">
    <citation type="submission" date="2019-04" db="EMBL/GenBank/DDBJ databases">
        <title>Microbes associate with the intestines of laboratory mice.</title>
        <authorList>
            <person name="Navarre W."/>
            <person name="Wong E."/>
            <person name="Huang K."/>
            <person name="Tropini C."/>
            <person name="Ng K."/>
            <person name="Yu B."/>
        </authorList>
    </citation>
    <scope>NUCLEOTIDE SEQUENCE [LARGE SCALE GENOMIC DNA]</scope>
    <source>
        <strain evidence="1 2">NM61_E11</strain>
    </source>
</reference>
<comment type="caution">
    <text evidence="1">The sequence shown here is derived from an EMBL/GenBank/DDBJ whole genome shotgun (WGS) entry which is preliminary data.</text>
</comment>
<evidence type="ECO:0000313" key="2">
    <source>
        <dbReference type="Proteomes" id="UP000309117"/>
    </source>
</evidence>
<dbReference type="Pfam" id="PF20765">
    <property type="entry name" value="Phage_tail_terminator_8"/>
    <property type="match status" value="1"/>
</dbReference>
<name>A0A4V3RES4_9LACO</name>
<proteinExistence type="predicted"/>
<accession>A0A4V3RES4</accession>
<dbReference type="RefSeq" id="WP_004042447.1">
    <property type="nucleotide sequence ID" value="NZ_AQFR02000003.1"/>
</dbReference>
<dbReference type="AlphaFoldDB" id="A0A4V3RES4"/>